<evidence type="ECO:0000313" key="4">
    <source>
        <dbReference type="Proteomes" id="UP000184066"/>
    </source>
</evidence>
<protein>
    <recommendedName>
        <fullName evidence="5">Copper(I)-binding protein</fullName>
    </recommendedName>
</protein>
<feature type="signal peptide" evidence="2">
    <location>
        <begin position="1"/>
        <end position="20"/>
    </location>
</feature>
<proteinExistence type="predicted"/>
<gene>
    <name evidence="3" type="ORF">SAMN05216200_105134</name>
</gene>
<evidence type="ECO:0008006" key="5">
    <source>
        <dbReference type="Google" id="ProtNLM"/>
    </source>
</evidence>
<dbReference type="InterPro" id="IPR036182">
    <property type="entry name" value="PCuAC_sf"/>
</dbReference>
<dbReference type="OrthoDB" id="9796962at2"/>
<dbReference type="SUPFAM" id="SSF110087">
    <property type="entry name" value="DR1885-like metal-binding protein"/>
    <property type="match status" value="1"/>
</dbReference>
<dbReference type="Pfam" id="PF04314">
    <property type="entry name" value="PCuAC"/>
    <property type="match status" value="1"/>
</dbReference>
<organism evidence="3 4">
    <name type="scientific">Oceanicella actignis</name>
    <dbReference type="NCBI Taxonomy" id="1189325"/>
    <lineage>
        <taxon>Bacteria</taxon>
        <taxon>Pseudomonadati</taxon>
        <taxon>Pseudomonadota</taxon>
        <taxon>Alphaproteobacteria</taxon>
        <taxon>Rhodobacterales</taxon>
        <taxon>Paracoccaceae</taxon>
        <taxon>Oceanicella</taxon>
    </lineage>
</organism>
<dbReference type="InterPro" id="IPR007410">
    <property type="entry name" value="LpqE-like"/>
</dbReference>
<dbReference type="PANTHER" id="PTHR36302:SF1">
    <property type="entry name" value="COPPER CHAPERONE PCU(A)C"/>
    <property type="match status" value="1"/>
</dbReference>
<dbReference type="Proteomes" id="UP000184066">
    <property type="component" value="Unassembled WGS sequence"/>
</dbReference>
<dbReference type="STRING" id="1189325.SAMN04488119_105135"/>
<feature type="region of interest" description="Disordered" evidence="1">
    <location>
        <begin position="142"/>
        <end position="167"/>
    </location>
</feature>
<feature type="chain" id="PRO_5009929392" description="Copper(I)-binding protein" evidence="2">
    <location>
        <begin position="21"/>
        <end position="167"/>
    </location>
</feature>
<sequence length="167" mass="17210">MFGRLLAAAALVAGVGAAQAGDIAVRDAYARSSNQKNGAAFMVIENHGAADDRLVAARSPAARKVELHTHVIADGVARMRPVEGGIPVPAGGRVALQRGGLHVMFMGLTTPFEDGREIPLTLVFERAGEMALQVPVDNARRAAGHGGAQMGHGHMHGKTDGHGAAAQ</sequence>
<keyword evidence="2" id="KW-0732">Signal</keyword>
<dbReference type="EMBL" id="FRDL01000005">
    <property type="protein sequence ID" value="SHN67567.1"/>
    <property type="molecule type" value="Genomic_DNA"/>
</dbReference>
<keyword evidence="4" id="KW-1185">Reference proteome</keyword>
<dbReference type="RefSeq" id="WP_072747331.1">
    <property type="nucleotide sequence ID" value="NZ_FOHL01000005.1"/>
</dbReference>
<dbReference type="PANTHER" id="PTHR36302">
    <property type="entry name" value="BLR7088 PROTEIN"/>
    <property type="match status" value="1"/>
</dbReference>
<accession>A0A1M7TA79</accession>
<evidence type="ECO:0000256" key="1">
    <source>
        <dbReference type="SAM" id="MobiDB-lite"/>
    </source>
</evidence>
<dbReference type="InterPro" id="IPR058248">
    <property type="entry name" value="Lxx211020-like"/>
</dbReference>
<dbReference type="Gene3D" id="2.60.40.1890">
    <property type="entry name" value="PCu(A)C copper chaperone"/>
    <property type="match status" value="1"/>
</dbReference>
<name>A0A1M7TA79_9RHOB</name>
<evidence type="ECO:0000256" key="2">
    <source>
        <dbReference type="SAM" id="SignalP"/>
    </source>
</evidence>
<dbReference type="AlphaFoldDB" id="A0A1M7TA79"/>
<evidence type="ECO:0000313" key="3">
    <source>
        <dbReference type="EMBL" id="SHN67567.1"/>
    </source>
</evidence>
<reference evidence="3 4" key="1">
    <citation type="submission" date="2016-12" db="EMBL/GenBank/DDBJ databases">
        <authorList>
            <person name="Song W.-J."/>
            <person name="Kurnit D.M."/>
        </authorList>
    </citation>
    <scope>NUCLEOTIDE SEQUENCE [LARGE SCALE GENOMIC DNA]</scope>
    <source>
        <strain evidence="3 4">CGMCC 1.10808</strain>
    </source>
</reference>